<feature type="transmembrane region" description="Helical" evidence="1">
    <location>
        <begin position="63"/>
        <end position="87"/>
    </location>
</feature>
<evidence type="ECO:0000256" key="1">
    <source>
        <dbReference type="SAM" id="Phobius"/>
    </source>
</evidence>
<dbReference type="AlphaFoldDB" id="A0A3T0S1T4"/>
<dbReference type="KEGG" id="aji:C0Z10_11470"/>
<keyword evidence="1" id="KW-0812">Transmembrane</keyword>
<gene>
    <name evidence="2" type="ORF">C0Z10_11470</name>
</gene>
<organism evidence="2 3">
    <name type="scientific">Acidipropionibacterium jensenii</name>
    <dbReference type="NCBI Taxonomy" id="1749"/>
    <lineage>
        <taxon>Bacteria</taxon>
        <taxon>Bacillati</taxon>
        <taxon>Actinomycetota</taxon>
        <taxon>Actinomycetes</taxon>
        <taxon>Propionibacteriales</taxon>
        <taxon>Propionibacteriaceae</taxon>
        <taxon>Acidipropionibacterium</taxon>
    </lineage>
</organism>
<keyword evidence="1" id="KW-0472">Membrane</keyword>
<feature type="transmembrane region" description="Helical" evidence="1">
    <location>
        <begin position="168"/>
        <end position="188"/>
    </location>
</feature>
<proteinExistence type="predicted"/>
<name>A0A3T0S1T4_9ACTN</name>
<feature type="transmembrane region" description="Helical" evidence="1">
    <location>
        <begin position="94"/>
        <end position="113"/>
    </location>
</feature>
<evidence type="ECO:0000313" key="3">
    <source>
        <dbReference type="Proteomes" id="UP000285875"/>
    </source>
</evidence>
<protein>
    <submittedName>
        <fullName evidence="2">Uncharacterized protein</fullName>
    </submittedName>
</protein>
<keyword evidence="1" id="KW-1133">Transmembrane helix</keyword>
<accession>A0A3T0S1T4</accession>
<dbReference type="EMBL" id="CP025570">
    <property type="protein sequence ID" value="AZZ40261.1"/>
    <property type="molecule type" value="Genomic_DNA"/>
</dbReference>
<reference evidence="3" key="1">
    <citation type="submission" date="2017-12" db="EMBL/GenBank/DDBJ databases">
        <title>Whole genome sequencing of Acidipropionibacterium jensenii strains JS279 and JS280.</title>
        <authorList>
            <person name="Deptula P."/>
            <person name="Laine P."/>
            <person name="Smolander O.-P."/>
            <person name="Paulin L."/>
            <person name="Auvinen P."/>
            <person name="Varmanen P."/>
        </authorList>
    </citation>
    <scope>NUCLEOTIDE SEQUENCE [LARGE SCALE GENOMIC DNA]</scope>
    <source>
        <strain evidence="3">JS280</strain>
    </source>
</reference>
<dbReference type="RefSeq" id="WP_097799460.1">
    <property type="nucleotide sequence ID" value="NZ_CP025570.1"/>
</dbReference>
<evidence type="ECO:0000313" key="2">
    <source>
        <dbReference type="EMBL" id="AZZ40261.1"/>
    </source>
</evidence>
<sequence>MAGFGAPPALGILWWLGYNWVVFHDPLAFFRGQFSANAQQAGIVADGVSTKSDLGVSLAALNLAVSSSVGPVSIAIAGFGVLGFVLSKRRGARGLLLVAAASSYLFLVVALYAGQAIIWNSAVRSGYSWNNRFGMASILPIALLAAIGVQAVEGLVNRLRPGALRAALHGVLAVILVGVLALQAAWFMQRPAERSQVIKEAAVSWQTGTLPRQAAKWLGDHYDGGRILLDETGSANAQLPQIGIPLRQYYLQADGVRFQRALAKPEGHVRWVWVSSTGQDAVRAIAGTPSFQREYRPAFTNAAITIYVRRSK</sequence>
<feature type="transmembrane region" description="Helical" evidence="1">
    <location>
        <begin position="133"/>
        <end position="156"/>
    </location>
</feature>
<dbReference type="Proteomes" id="UP000285875">
    <property type="component" value="Chromosome"/>
</dbReference>